<protein>
    <recommendedName>
        <fullName evidence="1">Peptidase A1 domain-containing protein</fullName>
    </recommendedName>
</protein>
<dbReference type="PROSITE" id="PS51767">
    <property type="entry name" value="PEPTIDASE_A1"/>
    <property type="match status" value="1"/>
</dbReference>
<proteinExistence type="predicted"/>
<accession>A0A0A9E199</accession>
<feature type="domain" description="Peptidase A1" evidence="1">
    <location>
        <begin position="1"/>
        <end position="26"/>
    </location>
</feature>
<dbReference type="InterPro" id="IPR033121">
    <property type="entry name" value="PEPTIDASE_A1"/>
</dbReference>
<dbReference type="Gene3D" id="2.40.70.10">
    <property type="entry name" value="Acid Proteases"/>
    <property type="match status" value="1"/>
</dbReference>
<reference evidence="2" key="2">
    <citation type="journal article" date="2015" name="Data Brief">
        <title>Shoot transcriptome of the giant reed, Arundo donax.</title>
        <authorList>
            <person name="Barrero R.A."/>
            <person name="Guerrero F.D."/>
            <person name="Moolhuijzen P."/>
            <person name="Goolsby J.A."/>
            <person name="Tidwell J."/>
            <person name="Bellgard S.E."/>
            <person name="Bellgard M.I."/>
        </authorList>
    </citation>
    <scope>NUCLEOTIDE SEQUENCE</scope>
    <source>
        <tissue evidence="2">Shoot tissue taken approximately 20 cm above the soil surface</tissue>
    </source>
</reference>
<dbReference type="AlphaFoldDB" id="A0A0A9E199"/>
<dbReference type="EMBL" id="GBRH01203331">
    <property type="protein sequence ID" value="JAD94564.1"/>
    <property type="molecule type" value="Transcribed_RNA"/>
</dbReference>
<evidence type="ECO:0000313" key="2">
    <source>
        <dbReference type="EMBL" id="JAD94564.1"/>
    </source>
</evidence>
<reference evidence="2" key="1">
    <citation type="submission" date="2014-09" db="EMBL/GenBank/DDBJ databases">
        <authorList>
            <person name="Magalhaes I.L.F."/>
            <person name="Oliveira U."/>
            <person name="Santos F.R."/>
            <person name="Vidigal T.H.D.A."/>
            <person name="Brescovit A.D."/>
            <person name="Santos A.J."/>
        </authorList>
    </citation>
    <scope>NUCLEOTIDE SEQUENCE</scope>
    <source>
        <tissue evidence="2">Shoot tissue taken approximately 20 cm above the soil surface</tissue>
    </source>
</reference>
<evidence type="ECO:0000259" key="1">
    <source>
        <dbReference type="PROSITE" id="PS51767"/>
    </source>
</evidence>
<dbReference type="SUPFAM" id="SSF50630">
    <property type="entry name" value="Acid proteases"/>
    <property type="match status" value="1"/>
</dbReference>
<name>A0A0A9E199_ARUDO</name>
<dbReference type="InterPro" id="IPR021109">
    <property type="entry name" value="Peptidase_aspartic_dom_sf"/>
</dbReference>
<organism evidence="2">
    <name type="scientific">Arundo donax</name>
    <name type="common">Giant reed</name>
    <name type="synonym">Donax arundinaceus</name>
    <dbReference type="NCBI Taxonomy" id="35708"/>
    <lineage>
        <taxon>Eukaryota</taxon>
        <taxon>Viridiplantae</taxon>
        <taxon>Streptophyta</taxon>
        <taxon>Embryophyta</taxon>
        <taxon>Tracheophyta</taxon>
        <taxon>Spermatophyta</taxon>
        <taxon>Magnoliopsida</taxon>
        <taxon>Liliopsida</taxon>
        <taxon>Poales</taxon>
        <taxon>Poaceae</taxon>
        <taxon>PACMAD clade</taxon>
        <taxon>Arundinoideae</taxon>
        <taxon>Arundineae</taxon>
        <taxon>Arundo</taxon>
    </lineage>
</organism>
<sequence length="85" mass="10023">MVVFGDIALSNKLVVYDLENQVVGWADHNYKFLILKWRTCSCLLCYFNESHIIMKFSKKTQHFTYVYLACYYDTGSMSIKMEAED</sequence>